<dbReference type="CDD" id="cd00051">
    <property type="entry name" value="EFh"/>
    <property type="match status" value="1"/>
</dbReference>
<comment type="caution">
    <text evidence="5">The sequence shown here is derived from an EMBL/GenBank/DDBJ whole genome shotgun (WGS) entry which is preliminary data.</text>
</comment>
<dbReference type="PANTHER" id="PTHR23048:SF0">
    <property type="entry name" value="CALMODULIN LIKE 3"/>
    <property type="match status" value="1"/>
</dbReference>
<name>A0AAN5IBX1_9BILA</name>
<keyword evidence="3" id="KW-0106">Calcium</keyword>
<dbReference type="GO" id="GO:0016460">
    <property type="term" value="C:myosin II complex"/>
    <property type="evidence" value="ECO:0007669"/>
    <property type="project" value="TreeGrafter"/>
</dbReference>
<proteinExistence type="predicted"/>
<feature type="domain" description="EF-hand" evidence="4">
    <location>
        <begin position="118"/>
        <end position="153"/>
    </location>
</feature>
<dbReference type="Gene3D" id="1.10.238.10">
    <property type="entry name" value="EF-hand"/>
    <property type="match status" value="2"/>
</dbReference>
<evidence type="ECO:0000256" key="1">
    <source>
        <dbReference type="ARBA" id="ARBA00022723"/>
    </source>
</evidence>
<organism evidence="5 6">
    <name type="scientific">Pristionchus mayeri</name>
    <dbReference type="NCBI Taxonomy" id="1317129"/>
    <lineage>
        <taxon>Eukaryota</taxon>
        <taxon>Metazoa</taxon>
        <taxon>Ecdysozoa</taxon>
        <taxon>Nematoda</taxon>
        <taxon>Chromadorea</taxon>
        <taxon>Rhabditida</taxon>
        <taxon>Rhabditina</taxon>
        <taxon>Diplogasteromorpha</taxon>
        <taxon>Diplogasteroidea</taxon>
        <taxon>Neodiplogasteridae</taxon>
        <taxon>Pristionchus</taxon>
    </lineage>
</organism>
<evidence type="ECO:0000256" key="2">
    <source>
        <dbReference type="ARBA" id="ARBA00022737"/>
    </source>
</evidence>
<feature type="domain" description="EF-hand" evidence="4">
    <location>
        <begin position="44"/>
        <end position="79"/>
    </location>
</feature>
<keyword evidence="6" id="KW-1185">Reference proteome</keyword>
<dbReference type="Proteomes" id="UP001328107">
    <property type="component" value="Unassembled WGS sequence"/>
</dbReference>
<gene>
    <name evidence="5" type="ORF">PMAYCL1PPCAC_29189</name>
</gene>
<evidence type="ECO:0000313" key="6">
    <source>
        <dbReference type="Proteomes" id="UP001328107"/>
    </source>
</evidence>
<evidence type="ECO:0000313" key="5">
    <source>
        <dbReference type="EMBL" id="GMR58994.1"/>
    </source>
</evidence>
<dbReference type="PROSITE" id="PS50222">
    <property type="entry name" value="EF_HAND_2"/>
    <property type="match status" value="4"/>
</dbReference>
<dbReference type="FunFam" id="1.10.238.10:FF:000355">
    <property type="entry name" value="Uncharacterized calcium-binding protein B0563.7"/>
    <property type="match status" value="1"/>
</dbReference>
<keyword evidence="2" id="KW-0677">Repeat</keyword>
<accession>A0AAN5IBX1</accession>
<dbReference type="SUPFAM" id="SSF47473">
    <property type="entry name" value="EF-hand"/>
    <property type="match status" value="1"/>
</dbReference>
<dbReference type="GO" id="GO:0005509">
    <property type="term" value="F:calcium ion binding"/>
    <property type="evidence" value="ECO:0007669"/>
    <property type="project" value="InterPro"/>
</dbReference>
<feature type="domain" description="EF-hand" evidence="4">
    <location>
        <begin position="154"/>
        <end position="189"/>
    </location>
</feature>
<dbReference type="SMART" id="SM00054">
    <property type="entry name" value="EFh"/>
    <property type="match status" value="4"/>
</dbReference>
<protein>
    <recommendedName>
        <fullName evidence="4">EF-hand domain-containing protein</fullName>
    </recommendedName>
</protein>
<dbReference type="InterPro" id="IPR050230">
    <property type="entry name" value="CALM/Myosin/TropC-like"/>
</dbReference>
<dbReference type="EMBL" id="BTRK01000006">
    <property type="protein sequence ID" value="GMR58994.1"/>
    <property type="molecule type" value="Genomic_DNA"/>
</dbReference>
<dbReference type="AlphaFoldDB" id="A0AAN5IBX1"/>
<dbReference type="PANTHER" id="PTHR23048">
    <property type="entry name" value="MYOSIN LIGHT CHAIN 1, 3"/>
    <property type="match status" value="1"/>
</dbReference>
<dbReference type="InterPro" id="IPR002048">
    <property type="entry name" value="EF_hand_dom"/>
</dbReference>
<feature type="domain" description="EF-hand" evidence="4">
    <location>
        <begin position="80"/>
        <end position="115"/>
    </location>
</feature>
<sequence length="219" mass="25367">MLPLLTTIVRMPKPKMNGERGEISPKGQNEPLLPIHNLEGYSEEELKEYRQVFNIFDTDGSGAIGEEELEAAMHNLGLETTKEELDKIIDEVDKRGNHEIDFDEFCEVMRRLNAKKSSWKEVIQQCFIVFDRTEAGIISKRDFQYVLREIGEIRDNAIIDEIWSLVDVDGNGIIDMDEFADMVRDYMKDEDIESHPPTRTVNLINDNSLYSHSLQFNMH</sequence>
<dbReference type="FunFam" id="1.10.238.10:FF:000336">
    <property type="entry name" value="HLH domain-containing protein"/>
    <property type="match status" value="1"/>
</dbReference>
<dbReference type="InterPro" id="IPR018247">
    <property type="entry name" value="EF_Hand_1_Ca_BS"/>
</dbReference>
<keyword evidence="1" id="KW-0479">Metal-binding</keyword>
<dbReference type="PROSITE" id="PS00018">
    <property type="entry name" value="EF_HAND_1"/>
    <property type="match status" value="2"/>
</dbReference>
<evidence type="ECO:0000259" key="4">
    <source>
        <dbReference type="PROSITE" id="PS50222"/>
    </source>
</evidence>
<dbReference type="Pfam" id="PF13499">
    <property type="entry name" value="EF-hand_7"/>
    <property type="match status" value="2"/>
</dbReference>
<evidence type="ECO:0000256" key="3">
    <source>
        <dbReference type="ARBA" id="ARBA00022837"/>
    </source>
</evidence>
<reference evidence="6" key="1">
    <citation type="submission" date="2022-10" db="EMBL/GenBank/DDBJ databases">
        <title>Genome assembly of Pristionchus species.</title>
        <authorList>
            <person name="Yoshida K."/>
            <person name="Sommer R.J."/>
        </authorList>
    </citation>
    <scope>NUCLEOTIDE SEQUENCE [LARGE SCALE GENOMIC DNA]</scope>
    <source>
        <strain evidence="6">RS5460</strain>
    </source>
</reference>
<dbReference type="InterPro" id="IPR011992">
    <property type="entry name" value="EF-hand-dom_pair"/>
</dbReference>